<dbReference type="Gene3D" id="2.130.10.10">
    <property type="entry name" value="YVTN repeat-like/Quinoprotein amine dehydrogenase"/>
    <property type="match status" value="2"/>
</dbReference>
<sequence>MRRQLLCRQLLSWVLPLLLAGCRSGEDGTEAGKAFCRCLEQQGPYYTDAQANTFAVRRICEGKLMEQYASYRLFVISMNLADTTATISPEARESARLFMHDFFAVENAYYAGDTVKNSPGGEHPGTAPSLAPVAIGHLPPPIRTATFALHQDTLVVANDKAIFLFRLGPGPPFRLQPLGTVAVEGDVYATSYQDGVLIIAHGGELSAFTAAGRRLWHRSYPYIIQHAVRAGGHLYFHVAYTGLYCVEAATGQPRWTHAEEGAVWGLALERERLVVAGFKDAVSCFNPHTGALVWRTRLPDRFVSVPAVTATQVALNTSSLGEAPALTVMMGLADGRVQHTYATPVASRPYLHRAENLVRPALIGTQLVFGFYPPRLHVVDVSCGTREELALPAGAQVATALLARPGAVWFGSADGRLVRLALTAPPGTVRLQYSSPLDNSLSNLVASGNALYVVTRGGTLYRVPSAD</sequence>
<dbReference type="OrthoDB" id="897522at2"/>
<protein>
    <recommendedName>
        <fullName evidence="1">Pyrrolo-quinoline quinone repeat domain-containing protein</fullName>
    </recommendedName>
</protein>
<evidence type="ECO:0000313" key="2">
    <source>
        <dbReference type="EMBL" id="RYU81830.1"/>
    </source>
</evidence>
<dbReference type="InterPro" id="IPR002372">
    <property type="entry name" value="PQQ_rpt_dom"/>
</dbReference>
<evidence type="ECO:0000313" key="3">
    <source>
        <dbReference type="Proteomes" id="UP000294155"/>
    </source>
</evidence>
<dbReference type="InterPro" id="IPR011047">
    <property type="entry name" value="Quinoprotein_ADH-like_sf"/>
</dbReference>
<name>A0A4Q5LDM1_9BACT</name>
<dbReference type="PROSITE" id="PS51257">
    <property type="entry name" value="PROKAR_LIPOPROTEIN"/>
    <property type="match status" value="1"/>
</dbReference>
<comment type="caution">
    <text evidence="2">The sequence shown here is derived from an EMBL/GenBank/DDBJ whole genome shotgun (WGS) entry which is preliminary data.</text>
</comment>
<dbReference type="PANTHER" id="PTHR34512:SF30">
    <property type="entry name" value="OUTER MEMBRANE PROTEIN ASSEMBLY FACTOR BAMB"/>
    <property type="match status" value="1"/>
</dbReference>
<dbReference type="EMBL" id="SEWE01000008">
    <property type="protein sequence ID" value="RYU81830.1"/>
    <property type="molecule type" value="Genomic_DNA"/>
</dbReference>
<dbReference type="Pfam" id="PF13360">
    <property type="entry name" value="PQQ_2"/>
    <property type="match status" value="1"/>
</dbReference>
<keyword evidence="3" id="KW-1185">Reference proteome</keyword>
<dbReference type="PANTHER" id="PTHR34512">
    <property type="entry name" value="CELL SURFACE PROTEIN"/>
    <property type="match status" value="1"/>
</dbReference>
<feature type="domain" description="Pyrrolo-quinoline quinone repeat" evidence="1">
    <location>
        <begin position="244"/>
        <end position="464"/>
    </location>
</feature>
<reference evidence="2 3" key="1">
    <citation type="submission" date="2019-02" db="EMBL/GenBank/DDBJ databases">
        <title>Bacterial novel species isolated from soil.</title>
        <authorList>
            <person name="Jung H.-Y."/>
        </authorList>
    </citation>
    <scope>NUCLEOTIDE SEQUENCE [LARGE SCALE GENOMIC DNA]</scope>
    <source>
        <strain evidence="2 3">1-3-3-3</strain>
    </source>
</reference>
<proteinExistence type="predicted"/>
<dbReference type="Proteomes" id="UP000294155">
    <property type="component" value="Unassembled WGS sequence"/>
</dbReference>
<accession>A0A4Q5LDM1</accession>
<dbReference type="InterPro" id="IPR015943">
    <property type="entry name" value="WD40/YVTN_repeat-like_dom_sf"/>
</dbReference>
<dbReference type="SUPFAM" id="SSF50998">
    <property type="entry name" value="Quinoprotein alcohol dehydrogenase-like"/>
    <property type="match status" value="1"/>
</dbReference>
<dbReference type="AlphaFoldDB" id="A0A4Q5LDM1"/>
<gene>
    <name evidence="2" type="ORF">EWM57_05470</name>
</gene>
<organism evidence="2 3">
    <name type="scientific">Hymenobacter persicinus</name>
    <dbReference type="NCBI Taxonomy" id="2025506"/>
    <lineage>
        <taxon>Bacteria</taxon>
        <taxon>Pseudomonadati</taxon>
        <taxon>Bacteroidota</taxon>
        <taxon>Cytophagia</taxon>
        <taxon>Cytophagales</taxon>
        <taxon>Hymenobacteraceae</taxon>
        <taxon>Hymenobacter</taxon>
    </lineage>
</organism>
<evidence type="ECO:0000259" key="1">
    <source>
        <dbReference type="Pfam" id="PF13360"/>
    </source>
</evidence>